<dbReference type="EMBL" id="CP144525">
    <property type="protein sequence ID" value="WWC71551.1"/>
    <property type="molecule type" value="Genomic_DNA"/>
</dbReference>
<feature type="transmembrane region" description="Helical" evidence="7">
    <location>
        <begin position="373"/>
        <end position="395"/>
    </location>
</feature>
<feature type="transmembrane region" description="Helical" evidence="7">
    <location>
        <begin position="435"/>
        <end position="454"/>
    </location>
</feature>
<evidence type="ECO:0000256" key="4">
    <source>
        <dbReference type="ARBA" id="ARBA00022989"/>
    </source>
</evidence>
<keyword evidence="5 7" id="KW-0472">Membrane</keyword>
<feature type="transmembrane region" description="Helical" evidence="7">
    <location>
        <begin position="113"/>
        <end position="131"/>
    </location>
</feature>
<dbReference type="Proteomes" id="UP000094020">
    <property type="component" value="Chromosome 7"/>
</dbReference>
<feature type="transmembrane region" description="Helical" evidence="7">
    <location>
        <begin position="143"/>
        <end position="164"/>
    </location>
</feature>
<organism evidence="8 9">
    <name type="scientific">Kwoniella pini CBS 10737</name>
    <dbReference type="NCBI Taxonomy" id="1296096"/>
    <lineage>
        <taxon>Eukaryota</taxon>
        <taxon>Fungi</taxon>
        <taxon>Dikarya</taxon>
        <taxon>Basidiomycota</taxon>
        <taxon>Agaricomycotina</taxon>
        <taxon>Tremellomycetes</taxon>
        <taxon>Tremellales</taxon>
        <taxon>Cryptococcaceae</taxon>
        <taxon>Kwoniella</taxon>
    </lineage>
</organism>
<evidence type="ECO:0000256" key="7">
    <source>
        <dbReference type="SAM" id="Phobius"/>
    </source>
</evidence>
<feature type="compositionally biased region" description="Polar residues" evidence="6">
    <location>
        <begin position="1"/>
        <end position="19"/>
    </location>
</feature>
<proteinExistence type="predicted"/>
<dbReference type="PANTHER" id="PTHR43791:SF70">
    <property type="entry name" value="MAJOR FACILITATOR SUPERFAMILY (MFS) PROFILE DOMAIN-CONTAINING PROTEIN"/>
    <property type="match status" value="1"/>
</dbReference>
<dbReference type="Gene3D" id="1.20.1250.20">
    <property type="entry name" value="MFS general substrate transporter like domains"/>
    <property type="match status" value="2"/>
</dbReference>
<evidence type="ECO:0000256" key="3">
    <source>
        <dbReference type="ARBA" id="ARBA00022692"/>
    </source>
</evidence>
<dbReference type="GO" id="GO:0016020">
    <property type="term" value="C:membrane"/>
    <property type="evidence" value="ECO:0007669"/>
    <property type="project" value="UniProtKB-SubCell"/>
</dbReference>
<keyword evidence="3 7" id="KW-0812">Transmembrane</keyword>
<reference evidence="8" key="2">
    <citation type="submission" date="2024-02" db="EMBL/GenBank/DDBJ databases">
        <title>Comparative genomics of Cryptococcus and Kwoniella reveals pathogenesis evolution and contrasting modes of karyotype evolution via chromosome fusion or intercentromeric recombination.</title>
        <authorList>
            <person name="Coelho M.A."/>
            <person name="David-Palma M."/>
            <person name="Shea T."/>
            <person name="Bowers K."/>
            <person name="McGinley-Smith S."/>
            <person name="Mohammad A.W."/>
            <person name="Gnirke A."/>
            <person name="Yurkov A.M."/>
            <person name="Nowrousian M."/>
            <person name="Sun S."/>
            <person name="Cuomo C.A."/>
            <person name="Heitman J."/>
        </authorList>
    </citation>
    <scope>NUCLEOTIDE SEQUENCE</scope>
    <source>
        <strain evidence="8">CBS 10737</strain>
    </source>
</reference>
<dbReference type="GO" id="GO:0022857">
    <property type="term" value="F:transmembrane transporter activity"/>
    <property type="evidence" value="ECO:0007669"/>
    <property type="project" value="InterPro"/>
</dbReference>
<dbReference type="KEGG" id="kpin:30171957"/>
<dbReference type="RefSeq" id="XP_019011488.2">
    <property type="nucleotide sequence ID" value="XM_019155334.2"/>
</dbReference>
<gene>
    <name evidence="8" type="ORF">I206_105509</name>
</gene>
<feature type="region of interest" description="Disordered" evidence="6">
    <location>
        <begin position="1"/>
        <end position="22"/>
    </location>
</feature>
<evidence type="ECO:0000313" key="8">
    <source>
        <dbReference type="EMBL" id="WWC71551.1"/>
    </source>
</evidence>
<evidence type="ECO:0008006" key="10">
    <source>
        <dbReference type="Google" id="ProtNLM"/>
    </source>
</evidence>
<sequence>MSSDLPTLARQQSDASEWTTDAEKGAVKHLDHATVDVPHTISEDDEGPNVGLAAYEQSKTMGEVTPEQNKRIRLRIDLLLLPLFLITQTLQYLDKTALNYAKVFGMEKAMGMHGNQYSLGAAIFYIGYMVAQPGWSYLLGRLHAGKVLGASAFIWGFTVLVMVWSKNFSHVMVTRFFLGVFEAAVTPGLSLMTGWWYKRDEIPLRQTIWYSAVGWGGMIGSLMAAGISKMDDHPTPRWKLIFYILGSITMALGVCLYFFLADGPSTAKWIKKEDRPAAVNRVAQSGVGLKTTNFNWKHGFEALKDPKTWFLSVAMFGSSVPNGVLTNFSGTIIKGLGYSTFNAALLDCAGRSLQVISLLIAGLVATRWANTRLLMMTVGNLICVLGTAMMSFLPFTKHYTWARLIGFWLVNTQSIGFTIGLVMVSSNIGAYSKRVVTSSCIFVAYCVGNIVGPLTALESEAPRYQTAAYCMMAGYILKTICHGCLWVYMWKSNKTRDKKYGPADPVLSADNGMKGMTENENIHFRYVLQCILYTKAID</sequence>
<reference evidence="8" key="1">
    <citation type="submission" date="2013-07" db="EMBL/GenBank/DDBJ databases">
        <authorList>
            <consortium name="The Broad Institute Genome Sequencing Platform"/>
            <person name="Cuomo C."/>
            <person name="Litvintseva A."/>
            <person name="Chen Y."/>
            <person name="Heitman J."/>
            <person name="Sun S."/>
            <person name="Springer D."/>
            <person name="Dromer F."/>
            <person name="Young S.K."/>
            <person name="Zeng Q."/>
            <person name="Gargeya S."/>
            <person name="Fitzgerald M."/>
            <person name="Abouelleil A."/>
            <person name="Alvarado L."/>
            <person name="Berlin A.M."/>
            <person name="Chapman S.B."/>
            <person name="Dewar J."/>
            <person name="Goldberg J."/>
            <person name="Griggs A."/>
            <person name="Gujja S."/>
            <person name="Hansen M."/>
            <person name="Howarth C."/>
            <person name="Imamovic A."/>
            <person name="Larimer J."/>
            <person name="McCowan C."/>
            <person name="Murphy C."/>
            <person name="Pearson M."/>
            <person name="Priest M."/>
            <person name="Roberts A."/>
            <person name="Saif S."/>
            <person name="Shea T."/>
            <person name="Sykes S."/>
            <person name="Wortman J."/>
            <person name="Nusbaum C."/>
            <person name="Birren B."/>
        </authorList>
    </citation>
    <scope>NUCLEOTIDE SEQUENCE</scope>
    <source>
        <strain evidence="8">CBS 10737</strain>
    </source>
</reference>
<feature type="transmembrane region" description="Helical" evidence="7">
    <location>
        <begin position="466"/>
        <end position="489"/>
    </location>
</feature>
<name>A0AAJ8MPX4_9TREE</name>
<dbReference type="PANTHER" id="PTHR43791">
    <property type="entry name" value="PERMEASE-RELATED"/>
    <property type="match status" value="1"/>
</dbReference>
<feature type="transmembrane region" description="Helical" evidence="7">
    <location>
        <begin position="176"/>
        <end position="196"/>
    </location>
</feature>
<dbReference type="Pfam" id="PF07690">
    <property type="entry name" value="MFS_1"/>
    <property type="match status" value="1"/>
</dbReference>
<evidence type="ECO:0000256" key="2">
    <source>
        <dbReference type="ARBA" id="ARBA00022448"/>
    </source>
</evidence>
<evidence type="ECO:0000313" key="9">
    <source>
        <dbReference type="Proteomes" id="UP000094020"/>
    </source>
</evidence>
<dbReference type="InterPro" id="IPR011701">
    <property type="entry name" value="MFS"/>
</dbReference>
<evidence type="ECO:0000256" key="6">
    <source>
        <dbReference type="SAM" id="MobiDB-lite"/>
    </source>
</evidence>
<dbReference type="GeneID" id="30171957"/>
<feature type="transmembrane region" description="Helical" evidence="7">
    <location>
        <begin position="401"/>
        <end position="423"/>
    </location>
</feature>
<keyword evidence="2" id="KW-0813">Transport</keyword>
<accession>A0AAJ8MPX4</accession>
<comment type="subcellular location">
    <subcellularLocation>
        <location evidence="1">Membrane</location>
        <topology evidence="1">Multi-pass membrane protein</topology>
    </subcellularLocation>
</comment>
<dbReference type="AlphaFoldDB" id="A0AAJ8MPX4"/>
<dbReference type="SUPFAM" id="SSF103473">
    <property type="entry name" value="MFS general substrate transporter"/>
    <property type="match status" value="1"/>
</dbReference>
<dbReference type="InterPro" id="IPR036259">
    <property type="entry name" value="MFS_trans_sf"/>
</dbReference>
<evidence type="ECO:0000256" key="5">
    <source>
        <dbReference type="ARBA" id="ARBA00023136"/>
    </source>
</evidence>
<evidence type="ECO:0000256" key="1">
    <source>
        <dbReference type="ARBA" id="ARBA00004141"/>
    </source>
</evidence>
<keyword evidence="4 7" id="KW-1133">Transmembrane helix</keyword>
<feature type="transmembrane region" description="Helical" evidence="7">
    <location>
        <begin position="240"/>
        <end position="261"/>
    </location>
</feature>
<feature type="transmembrane region" description="Helical" evidence="7">
    <location>
        <begin position="208"/>
        <end position="228"/>
    </location>
</feature>
<protein>
    <recommendedName>
        <fullName evidence="10">Major facilitator superfamily (MFS) profile domain-containing protein</fullName>
    </recommendedName>
</protein>
<keyword evidence="9" id="KW-1185">Reference proteome</keyword>